<feature type="transmembrane region" description="Helical" evidence="7">
    <location>
        <begin position="1013"/>
        <end position="1041"/>
    </location>
</feature>
<evidence type="ECO:0000313" key="9">
    <source>
        <dbReference type="Proteomes" id="UP000054937"/>
    </source>
</evidence>
<keyword evidence="7" id="KW-1133">Transmembrane helix</keyword>
<dbReference type="GO" id="GO:0003688">
    <property type="term" value="F:DNA replication origin binding"/>
    <property type="evidence" value="ECO:0007669"/>
    <property type="project" value="TreeGrafter"/>
</dbReference>
<organism evidence="8 9">
    <name type="scientific">Pseudocohnilembus persalinus</name>
    <name type="common">Ciliate</name>
    <dbReference type="NCBI Taxonomy" id="266149"/>
    <lineage>
        <taxon>Eukaryota</taxon>
        <taxon>Sar</taxon>
        <taxon>Alveolata</taxon>
        <taxon>Ciliophora</taxon>
        <taxon>Intramacronucleata</taxon>
        <taxon>Oligohymenophorea</taxon>
        <taxon>Scuticociliatia</taxon>
        <taxon>Philasterida</taxon>
        <taxon>Pseudocohnilembidae</taxon>
        <taxon>Pseudocohnilembus</taxon>
    </lineage>
</organism>
<keyword evidence="5" id="KW-0131">Cell cycle</keyword>
<keyword evidence="7" id="KW-0472">Membrane</keyword>
<feature type="region of interest" description="Disordered" evidence="6">
    <location>
        <begin position="117"/>
        <end position="167"/>
    </location>
</feature>
<keyword evidence="3" id="KW-0235">DNA replication</keyword>
<evidence type="ECO:0000256" key="2">
    <source>
        <dbReference type="ARBA" id="ARBA00010727"/>
    </source>
</evidence>
<feature type="transmembrane region" description="Helical" evidence="7">
    <location>
        <begin position="945"/>
        <end position="968"/>
    </location>
</feature>
<feature type="compositionally biased region" description="Low complexity" evidence="6">
    <location>
        <begin position="1245"/>
        <end position="1265"/>
    </location>
</feature>
<name>A0A0V0QWP6_PSEPJ</name>
<feature type="transmembrane region" description="Helical" evidence="7">
    <location>
        <begin position="1067"/>
        <end position="1088"/>
    </location>
</feature>
<dbReference type="PANTHER" id="PTHR10507:SF0">
    <property type="entry name" value="CELL DIVISION CONTROL PROTEIN 45 HOMOLOG"/>
    <property type="match status" value="1"/>
</dbReference>
<keyword evidence="4" id="KW-0539">Nucleus</keyword>
<feature type="transmembrane region" description="Helical" evidence="7">
    <location>
        <begin position="905"/>
        <end position="925"/>
    </location>
</feature>
<evidence type="ECO:0008006" key="10">
    <source>
        <dbReference type="Google" id="ProtNLM"/>
    </source>
</evidence>
<keyword evidence="9" id="KW-1185">Reference proteome</keyword>
<evidence type="ECO:0000256" key="1">
    <source>
        <dbReference type="ARBA" id="ARBA00004123"/>
    </source>
</evidence>
<dbReference type="GO" id="GO:0031261">
    <property type="term" value="C:DNA replication preinitiation complex"/>
    <property type="evidence" value="ECO:0007669"/>
    <property type="project" value="TreeGrafter"/>
</dbReference>
<dbReference type="InterPro" id="IPR003874">
    <property type="entry name" value="CDC45"/>
</dbReference>
<dbReference type="GO" id="GO:0003682">
    <property type="term" value="F:chromatin binding"/>
    <property type="evidence" value="ECO:0007669"/>
    <property type="project" value="TreeGrafter"/>
</dbReference>
<dbReference type="InParanoid" id="A0A0V0QWP6"/>
<comment type="caution">
    <text evidence="8">The sequence shown here is derived from an EMBL/GenBank/DDBJ whole genome shotgun (WGS) entry which is preliminary data.</text>
</comment>
<dbReference type="PANTHER" id="PTHR10507">
    <property type="entry name" value="CDC45-RELATED PROTEIN"/>
    <property type="match status" value="1"/>
</dbReference>
<feature type="transmembrane region" description="Helical" evidence="7">
    <location>
        <begin position="824"/>
        <end position="845"/>
    </location>
</feature>
<dbReference type="GO" id="GO:0003697">
    <property type="term" value="F:single-stranded DNA binding"/>
    <property type="evidence" value="ECO:0007669"/>
    <property type="project" value="TreeGrafter"/>
</dbReference>
<evidence type="ECO:0000256" key="3">
    <source>
        <dbReference type="ARBA" id="ARBA00022705"/>
    </source>
</evidence>
<evidence type="ECO:0000256" key="7">
    <source>
        <dbReference type="SAM" id="Phobius"/>
    </source>
</evidence>
<reference evidence="8 9" key="1">
    <citation type="journal article" date="2015" name="Sci. Rep.">
        <title>Genome of the facultative scuticociliatosis pathogen Pseudocohnilembus persalinus provides insight into its virulence through horizontal gene transfer.</title>
        <authorList>
            <person name="Xiong J."/>
            <person name="Wang G."/>
            <person name="Cheng J."/>
            <person name="Tian M."/>
            <person name="Pan X."/>
            <person name="Warren A."/>
            <person name="Jiang C."/>
            <person name="Yuan D."/>
            <person name="Miao W."/>
        </authorList>
    </citation>
    <scope>NUCLEOTIDE SEQUENCE [LARGE SCALE GENOMIC DNA]</scope>
    <source>
        <strain evidence="8">36N120E</strain>
    </source>
</reference>
<dbReference type="EMBL" id="LDAU01000094">
    <property type="protein sequence ID" value="KRX06630.1"/>
    <property type="molecule type" value="Genomic_DNA"/>
</dbReference>
<evidence type="ECO:0000313" key="8">
    <source>
        <dbReference type="EMBL" id="KRX06630.1"/>
    </source>
</evidence>
<evidence type="ECO:0000256" key="5">
    <source>
        <dbReference type="ARBA" id="ARBA00023306"/>
    </source>
</evidence>
<feature type="transmembrane region" description="Helical" evidence="7">
    <location>
        <begin position="638"/>
        <end position="665"/>
    </location>
</feature>
<sequence>MCKQDKTQILKSEGVLFNVYPCQGYQHLEQIIEDLKELENLRSILFINCGALIDLTQSWFAQNDRKIKAYILDNHRPIQHENILSERKIIVVDDEISNLDNCPTQEDIQLYQNQLNEQDENSSEGEFQFDNDEDDDQDELENQFGENLSIKNEKRKQSPNQFHKKKQKKLKIIQESEQKIQEYYEGYYYGIPTAYLSYQMSLICNKISSDQIWLGILGLTDMYLHQKLNEENYLKIYLDIKSRLSQYGIYEQEFTDNHQNYEIGQIIPENDYKFMLLKHWNLYDSIKYSNVIGPKLGIWNEKNKKGELESLIAKLGIPLEQAEQQYKFMDYKHKKQLKNKLVEVGDQFKLSDVLLINSFIRQIDQTVQISASDMVYCLQTVLECPKSILEKVFSEYQLQDKIQEQKQTNNNQNNNNNDQQQNNDNQYSDDFIIDESRSRNFYWAVDLIKEAQNSRVKLIKEAINIAIDFQKAMVNEATFLIERNAMESNDNFRYCIIKKEQLQHQKFFQNPFSLQKLGMYIMEIYKYRKNEYNNMNQQKPIILACQQSKSETYLVTGIIPIQLTDAYIKKKQYDPDESPPDIRKAKKHGQAQRVCKDIDYTKYVKSKCECCGKAIDNELLSMCDHPNNLQHLGTTYPLYFVFIKQCFIMIAIHMCIQAIPSLIIYQKKDRKSVQYYSIILKKIPPQVSVRQIEKFLDRSVQGSSQDIKRIFILYDLKEYEKALKERKEEVDLINQLKLELKQVPLNQKYTDTQIKSALSLLSKRVEIELKFKEQLENKLQNLQQFYINDQQIIRIKEAPEPSDILWTGLGATNSKQKIRILSNIFIIISMLSSLAVIVTLKIIIRKSSSGYSTFWKYVFNLVAALVVALANVSIGIIIRKMASKEQRTTQTSYFIQVGQKLTQMFLVNMILTIFFANLLANILLPEEQNELLNVPIDLINLIGEYFFLFITNSYISSIMSIFDIVYGFRLFQRYILQRNIRKTNCWASQQDANSIFEGHPIDMALRYANVLKVVLYTLAISVILPIGPPMCLLGLIIIYWADKFLIYRRMVCNNYISKELAKKMNKMLHLSPILFATGNIGTFALLIYNQFDGDFNQQTLATRDAKLTEIKKQKELSSIDETESSLEYNQDQSSIMSSSLNQSEAYINWNNAKRTPYQFSNINKSQNQIQSNQQQEIELQNYNIQNFNTHISNKLTIQNSNNNNNNNNTDSLDEKQNYLSQGTIYKSFQGQDASDFQQKLHFSNNNQINNTNNNLNTSLNTSTSEINKKPLNAPLLYKDIQDTEYDYKNQTKQNQ</sequence>
<dbReference type="OrthoDB" id="10258882at2759"/>
<evidence type="ECO:0000256" key="4">
    <source>
        <dbReference type="ARBA" id="ARBA00023242"/>
    </source>
</evidence>
<dbReference type="Pfam" id="PF02724">
    <property type="entry name" value="CDC45"/>
    <property type="match status" value="1"/>
</dbReference>
<dbReference type="Proteomes" id="UP000054937">
    <property type="component" value="Unassembled WGS sequence"/>
</dbReference>
<accession>A0A0V0QWP6</accession>
<feature type="region of interest" description="Disordered" evidence="6">
    <location>
        <begin position="1245"/>
        <end position="1266"/>
    </location>
</feature>
<feature type="transmembrane region" description="Helical" evidence="7">
    <location>
        <begin position="857"/>
        <end position="878"/>
    </location>
</feature>
<evidence type="ECO:0000256" key="6">
    <source>
        <dbReference type="SAM" id="MobiDB-lite"/>
    </source>
</evidence>
<dbReference type="GO" id="GO:1902977">
    <property type="term" value="P:mitotic DNA replication preinitiation complex assembly"/>
    <property type="evidence" value="ECO:0007669"/>
    <property type="project" value="TreeGrafter"/>
</dbReference>
<protein>
    <recommendedName>
        <fullName evidence="10">CSC1/OSCA1-like cytosolic domain-containing protein</fullName>
    </recommendedName>
</protein>
<dbReference type="GO" id="GO:0006270">
    <property type="term" value="P:DNA replication initiation"/>
    <property type="evidence" value="ECO:0007669"/>
    <property type="project" value="InterPro"/>
</dbReference>
<proteinExistence type="inferred from homology"/>
<keyword evidence="7" id="KW-0812">Transmembrane</keyword>
<comment type="similarity">
    <text evidence="2">Belongs to the CDC45 family.</text>
</comment>
<gene>
    <name evidence="8" type="ORF">PPERSA_13109</name>
</gene>
<feature type="compositionally biased region" description="Acidic residues" evidence="6">
    <location>
        <begin position="117"/>
        <end position="141"/>
    </location>
</feature>
<dbReference type="GO" id="GO:0000727">
    <property type="term" value="P:double-strand break repair via break-induced replication"/>
    <property type="evidence" value="ECO:0007669"/>
    <property type="project" value="TreeGrafter"/>
</dbReference>
<comment type="subcellular location">
    <subcellularLocation>
        <location evidence="1">Nucleus</location>
    </subcellularLocation>
</comment>